<sequence>MELIPSYRRKKKTDHFFVSIFFTIAFFAYMYFFIYLPFTIVIPALGLVLIIWSMVEGRGNRTVVERMLPFYRELLDIERSLAPKTFASYRLSFRISLRVVGVILLLVGVFEYFAIIEAEPDVFPFMALFAIALIVVNVNVYTRHKRMEAGDEDKIRGP</sequence>
<accession>A0A345C322</accession>
<feature type="transmembrane region" description="Helical" evidence="1">
    <location>
        <begin position="16"/>
        <end position="34"/>
    </location>
</feature>
<dbReference type="Proteomes" id="UP000252100">
    <property type="component" value="Chromosome"/>
</dbReference>
<keyword evidence="1" id="KW-1133">Transmembrane helix</keyword>
<evidence type="ECO:0000313" key="2">
    <source>
        <dbReference type="EMBL" id="AXF57603.1"/>
    </source>
</evidence>
<keyword evidence="3" id="KW-1185">Reference proteome</keyword>
<evidence type="ECO:0000256" key="1">
    <source>
        <dbReference type="SAM" id="Phobius"/>
    </source>
</evidence>
<dbReference type="RefSeq" id="WP_114375576.1">
    <property type="nucleotide sequence ID" value="NZ_CP031092.1"/>
</dbReference>
<name>A0A345C322_9BACI</name>
<dbReference type="OrthoDB" id="2967967at2"/>
<keyword evidence="1" id="KW-0472">Membrane</keyword>
<protein>
    <submittedName>
        <fullName evidence="2">Uncharacterized protein</fullName>
    </submittedName>
</protein>
<keyword evidence="1" id="KW-0812">Transmembrane</keyword>
<dbReference type="AlphaFoldDB" id="A0A345C322"/>
<feature type="transmembrane region" description="Helical" evidence="1">
    <location>
        <begin position="40"/>
        <end position="57"/>
    </location>
</feature>
<dbReference type="KEGG" id="rue:DT065_17490"/>
<dbReference type="EMBL" id="CP031092">
    <property type="protein sequence ID" value="AXF57603.1"/>
    <property type="molecule type" value="Genomic_DNA"/>
</dbReference>
<feature type="transmembrane region" description="Helical" evidence="1">
    <location>
        <begin position="95"/>
        <end position="116"/>
    </location>
</feature>
<proteinExistence type="predicted"/>
<organism evidence="2 3">
    <name type="scientific">Salicibibacter kimchii</name>
    <dbReference type="NCBI Taxonomy" id="2099786"/>
    <lineage>
        <taxon>Bacteria</taxon>
        <taxon>Bacillati</taxon>
        <taxon>Bacillota</taxon>
        <taxon>Bacilli</taxon>
        <taxon>Bacillales</taxon>
        <taxon>Bacillaceae</taxon>
        <taxon>Salicibibacter</taxon>
    </lineage>
</organism>
<evidence type="ECO:0000313" key="3">
    <source>
        <dbReference type="Proteomes" id="UP000252100"/>
    </source>
</evidence>
<feature type="transmembrane region" description="Helical" evidence="1">
    <location>
        <begin position="122"/>
        <end position="141"/>
    </location>
</feature>
<gene>
    <name evidence="2" type="ORF">DT065_17490</name>
</gene>
<reference evidence="2 3" key="1">
    <citation type="journal article" date="2018" name="J. Microbiol.">
        <title>Salicibibacter kimchii gen. nov., sp. nov., a moderately halophilic and alkalitolerant bacterium in the family Bacillaceae, isolated from kimchi.</title>
        <authorList>
            <person name="Jang J.Y."/>
            <person name="Oh Y.J."/>
            <person name="Lim S.K."/>
            <person name="Park H.K."/>
            <person name="Lee C."/>
            <person name="Kim J.Y."/>
            <person name="Lee M.A."/>
            <person name="Choi H.J."/>
        </authorList>
    </citation>
    <scope>NUCLEOTIDE SEQUENCE [LARGE SCALE GENOMIC DNA]</scope>
    <source>
        <strain evidence="2 3">NKC1-1</strain>
    </source>
</reference>